<evidence type="ECO:0000256" key="5">
    <source>
        <dbReference type="ARBA" id="ARBA00022737"/>
    </source>
</evidence>
<feature type="binding site" evidence="13 15">
    <location>
        <position position="146"/>
    </location>
    <ligand>
        <name>Zn(2+)</name>
        <dbReference type="ChEBI" id="CHEBI:29105"/>
        <note>catalytic</note>
    </ligand>
</feature>
<dbReference type="FunFam" id="2.60.120.290:FF:000005">
    <property type="entry name" value="Procollagen C-endopeptidase enhancer 1"/>
    <property type="match status" value="2"/>
</dbReference>
<evidence type="ECO:0000256" key="7">
    <source>
        <dbReference type="ARBA" id="ARBA00022833"/>
    </source>
</evidence>
<dbReference type="PROSITE" id="PS51864">
    <property type="entry name" value="ASTACIN"/>
    <property type="match status" value="1"/>
</dbReference>
<sequence>MLLIYKWNFIVIIFLCNNIYSKIINDIFKNNNFLNRQKRGATADRSRLWPNGLIPYEIDETFSGQHYRLFKMAMRLWMNLTCLTFIPKADGSLITKDYIYFTADECGCCSYVGKHMDGKQIISIGRKCDKFGIVLHEIGHTIGFWHEHTREDRDKYVDIFYSSIKDDQEYNFDKSKPGEVDSLGETYDYESIMHYSRNTFSRSIYLDTILPKHNINGKKPEIGQRTHLSVGDIRQTNKLYQCETCFKTFYERKGVISIKNEKKCIFRILGAQGEKIKLKVFGRNITKMGGDRRKSEKLLIIRDGFHDRSKILTIIKTDNFNDVEFVSKSNFMYIQFKNTLQIEDELTIGEYKFLCGGKLKEKKGFIESPNFPEVYPYNITCQWEIEVSKGMLVAVKILYIEIEKSGDCMYDNIEFYEEPGNELLSKTCGSHNEITSVVTKESNKMKIIFKSDSSNNKNGFLLQYLTEENECKKRNDLCEHICINEIGSYSCQCHPGFSLGKDKHSCYNKCGGHLKNLTGAILSPNYPNQYPPNTECTWDIVLKDDFQIFLNFSFVSLEGVITDCSYDSILVYELDNNMSVNYSSTLQICGYHTEPILMKSTGNKIRIKFQSDSSVEKFGFIASYIGFHDECLSSNGGCEQICESNINSYKCKCLDGFTLSDDGYSCLEDVCSFQLFDSKGSLASPNYPEGYPDDKVCKWHFITTPGHTIELTFHEFDLEESPNCSYDNVSVYNSYESSNDELLGLFCYKNRSSEFSISSNGNQMFLIMKTDSSIMHSGFKASYHSNCGGTLFVDNEIGYVYSHDKYGEGNYYSNSHCEWRLTMKDDSLIKDNIIKIKFVKFNLESSDNCSCDSVQILEHNNIDEDGKVIDKFCGNKLPPIILSRRQIVTVIFTSDESMEGKGFVFEYELSKVVA</sequence>
<dbReference type="PROSITE" id="PS01186">
    <property type="entry name" value="EGF_2"/>
    <property type="match status" value="1"/>
</dbReference>
<evidence type="ECO:0000259" key="17">
    <source>
        <dbReference type="PROSITE" id="PS01180"/>
    </source>
</evidence>
<dbReference type="STRING" id="174720.A0A0N5C4E9"/>
<feature type="domain" description="CUB" evidence="17">
    <location>
        <begin position="787"/>
        <end position="910"/>
    </location>
</feature>
<dbReference type="FunFam" id="3.40.390.10:FF:000004">
    <property type="entry name" value="Metalloendopeptidase"/>
    <property type="match status" value="1"/>
</dbReference>
<evidence type="ECO:0000256" key="14">
    <source>
        <dbReference type="PROSITE-ProRule" id="PRU00059"/>
    </source>
</evidence>
<feature type="disulfide bond" evidence="15">
    <location>
        <begin position="108"/>
        <end position="109"/>
    </location>
</feature>
<evidence type="ECO:0000256" key="16">
    <source>
        <dbReference type="RuleBase" id="RU361183"/>
    </source>
</evidence>
<accession>A0A0N5C4E9</accession>
<keyword evidence="1" id="KW-0245">EGF-like domain</keyword>
<keyword evidence="19" id="KW-1185">Reference proteome</keyword>
<evidence type="ECO:0000256" key="13">
    <source>
        <dbReference type="PIRSR" id="PIRSR001199-2"/>
    </source>
</evidence>
<proteinExistence type="predicted"/>
<feature type="disulfide bond" evidence="15">
    <location>
        <begin position="106"/>
        <end position="128"/>
    </location>
</feature>
<dbReference type="SUPFAM" id="SSF55486">
    <property type="entry name" value="Metalloproteases ('zincins'), catalytic domain"/>
    <property type="match status" value="1"/>
</dbReference>
<feature type="domain" description="Peptidase M12A" evidence="18">
    <location>
        <begin position="40"/>
        <end position="243"/>
    </location>
</feature>
<keyword evidence="4" id="KW-0732">Signal</keyword>
<protein>
    <recommendedName>
        <fullName evidence="16">Metalloendopeptidase</fullName>
        <ecNumber evidence="16">3.4.24.-</ecNumber>
    </recommendedName>
</protein>
<dbReference type="WBParaSite" id="SPAL_0001283000.1">
    <property type="protein sequence ID" value="SPAL_0001283000.1"/>
    <property type="gene ID" value="SPAL_0001283000"/>
</dbReference>
<dbReference type="CDD" id="cd00041">
    <property type="entry name" value="CUB"/>
    <property type="match status" value="4"/>
</dbReference>
<keyword evidence="11" id="KW-0325">Glycoprotein</keyword>
<keyword evidence="6 15" id="KW-0378">Hydrolase</keyword>
<dbReference type="SMART" id="SM00042">
    <property type="entry name" value="CUB"/>
    <property type="match status" value="4"/>
</dbReference>
<dbReference type="SMART" id="SM00179">
    <property type="entry name" value="EGF_CA"/>
    <property type="match status" value="2"/>
</dbReference>
<keyword evidence="7 13" id="KW-0862">Zinc</keyword>
<dbReference type="SMART" id="SM00235">
    <property type="entry name" value="ZnMc"/>
    <property type="match status" value="1"/>
</dbReference>
<dbReference type="Pfam" id="PF01400">
    <property type="entry name" value="Astacin"/>
    <property type="match status" value="1"/>
</dbReference>
<evidence type="ECO:0000313" key="20">
    <source>
        <dbReference type="WBParaSite" id="SPAL_0001283000.1"/>
    </source>
</evidence>
<dbReference type="InterPro" id="IPR000859">
    <property type="entry name" value="CUB_dom"/>
</dbReference>
<dbReference type="InterPro" id="IPR035914">
    <property type="entry name" value="Sperma_CUB_dom_sf"/>
</dbReference>
<dbReference type="PANTHER" id="PTHR24251:SF43">
    <property type="entry name" value="TOLLOID-LIKE PROTEIN 2"/>
    <property type="match status" value="1"/>
</dbReference>
<evidence type="ECO:0000256" key="6">
    <source>
        <dbReference type="ARBA" id="ARBA00022801"/>
    </source>
</evidence>
<keyword evidence="2 15" id="KW-0645">Protease</keyword>
<dbReference type="PANTHER" id="PTHR24251">
    <property type="entry name" value="OVOCHYMASE-RELATED"/>
    <property type="match status" value="1"/>
</dbReference>
<evidence type="ECO:0000259" key="18">
    <source>
        <dbReference type="PROSITE" id="PS51864"/>
    </source>
</evidence>
<dbReference type="FunFam" id="2.60.120.290:FF:000013">
    <property type="entry name" value="Membrane frizzled-related protein"/>
    <property type="match status" value="2"/>
</dbReference>
<dbReference type="Gene3D" id="2.10.25.10">
    <property type="entry name" value="Laminin"/>
    <property type="match status" value="2"/>
</dbReference>
<dbReference type="InterPro" id="IPR024079">
    <property type="entry name" value="MetalloPept_cat_dom_sf"/>
</dbReference>
<dbReference type="CDD" id="cd00054">
    <property type="entry name" value="EGF_CA"/>
    <property type="match status" value="2"/>
</dbReference>
<keyword evidence="9" id="KW-0865">Zymogen</keyword>
<evidence type="ECO:0000256" key="1">
    <source>
        <dbReference type="ARBA" id="ARBA00022536"/>
    </source>
</evidence>
<name>A0A0N5C4E9_STREA</name>
<dbReference type="InterPro" id="IPR000152">
    <property type="entry name" value="EGF-type_Asp/Asn_hydroxyl_site"/>
</dbReference>
<dbReference type="PRINTS" id="PR00480">
    <property type="entry name" value="ASTACIN"/>
</dbReference>
<feature type="domain" description="CUB" evidence="17">
    <location>
        <begin position="355"/>
        <end position="467"/>
    </location>
</feature>
<dbReference type="SUPFAM" id="SSF49854">
    <property type="entry name" value="Spermadhesin, CUB domain"/>
    <property type="match status" value="5"/>
</dbReference>
<keyword evidence="3 13" id="KW-0479">Metal-binding</keyword>
<dbReference type="GO" id="GO:0008270">
    <property type="term" value="F:zinc ion binding"/>
    <property type="evidence" value="ECO:0007669"/>
    <property type="project" value="UniProtKB-UniRule"/>
</dbReference>
<dbReference type="SUPFAM" id="SSF57196">
    <property type="entry name" value="EGF/Laminin"/>
    <property type="match status" value="2"/>
</dbReference>
<comment type="caution">
    <text evidence="14">Lacks conserved residue(s) required for the propagation of feature annotation.</text>
</comment>
<evidence type="ECO:0000256" key="8">
    <source>
        <dbReference type="ARBA" id="ARBA00023049"/>
    </source>
</evidence>
<dbReference type="PROSITE" id="PS01180">
    <property type="entry name" value="CUB"/>
    <property type="match status" value="4"/>
</dbReference>
<dbReference type="PROSITE" id="PS00010">
    <property type="entry name" value="ASX_HYDROXYL"/>
    <property type="match status" value="1"/>
</dbReference>
<feature type="binding site" evidence="13 15">
    <location>
        <position position="140"/>
    </location>
    <ligand>
        <name>Zn(2+)</name>
        <dbReference type="ChEBI" id="CHEBI:29105"/>
        <note>catalytic</note>
    </ligand>
</feature>
<keyword evidence="5" id="KW-0677">Repeat</keyword>
<feature type="domain" description="CUB" evidence="17">
    <location>
        <begin position="510"/>
        <end position="627"/>
    </location>
</feature>
<feature type="active site" evidence="12 15">
    <location>
        <position position="137"/>
    </location>
</feature>
<dbReference type="AlphaFoldDB" id="A0A0N5C4E9"/>
<evidence type="ECO:0000256" key="9">
    <source>
        <dbReference type="ARBA" id="ARBA00023145"/>
    </source>
</evidence>
<reference evidence="20" key="1">
    <citation type="submission" date="2017-02" db="UniProtKB">
        <authorList>
            <consortium name="WormBaseParasite"/>
        </authorList>
    </citation>
    <scope>IDENTIFICATION</scope>
</reference>
<evidence type="ECO:0000256" key="10">
    <source>
        <dbReference type="ARBA" id="ARBA00023157"/>
    </source>
</evidence>
<comment type="cofactor">
    <cofactor evidence="15 16">
        <name>Zn(2+)</name>
        <dbReference type="ChEBI" id="CHEBI:29105"/>
    </cofactor>
    <text evidence="15 16">Binds 1 zinc ion per subunit.</text>
</comment>
<dbReference type="GO" id="GO:0006508">
    <property type="term" value="P:proteolysis"/>
    <property type="evidence" value="ECO:0007669"/>
    <property type="project" value="UniProtKB-KW"/>
</dbReference>
<dbReference type="Pfam" id="PF00431">
    <property type="entry name" value="CUB"/>
    <property type="match status" value="4"/>
</dbReference>
<dbReference type="EC" id="3.4.24.-" evidence="16"/>
<feature type="binding site" evidence="13 15">
    <location>
        <position position="136"/>
    </location>
    <ligand>
        <name>Zn(2+)</name>
        <dbReference type="ChEBI" id="CHEBI:29105"/>
        <note>catalytic</note>
    </ligand>
</feature>
<dbReference type="InterPro" id="IPR000742">
    <property type="entry name" value="EGF"/>
</dbReference>
<dbReference type="Proteomes" id="UP000046392">
    <property type="component" value="Unplaced"/>
</dbReference>
<dbReference type="Gene3D" id="3.40.390.10">
    <property type="entry name" value="Collagenase (Catalytic Domain)"/>
    <property type="match status" value="1"/>
</dbReference>
<keyword evidence="8 15" id="KW-0482">Metalloprotease</keyword>
<evidence type="ECO:0000256" key="15">
    <source>
        <dbReference type="PROSITE-ProRule" id="PRU01211"/>
    </source>
</evidence>
<dbReference type="SMART" id="SM00181">
    <property type="entry name" value="EGF"/>
    <property type="match status" value="2"/>
</dbReference>
<evidence type="ECO:0000256" key="2">
    <source>
        <dbReference type="ARBA" id="ARBA00022670"/>
    </source>
</evidence>
<organism evidence="19 20">
    <name type="scientific">Strongyloides papillosus</name>
    <name type="common">Intestinal threadworm</name>
    <dbReference type="NCBI Taxonomy" id="174720"/>
    <lineage>
        <taxon>Eukaryota</taxon>
        <taxon>Metazoa</taxon>
        <taxon>Ecdysozoa</taxon>
        <taxon>Nematoda</taxon>
        <taxon>Chromadorea</taxon>
        <taxon>Rhabditida</taxon>
        <taxon>Tylenchina</taxon>
        <taxon>Panagrolaimomorpha</taxon>
        <taxon>Strongyloidoidea</taxon>
        <taxon>Strongyloididae</taxon>
        <taxon>Strongyloides</taxon>
    </lineage>
</organism>
<dbReference type="InterPro" id="IPR001881">
    <property type="entry name" value="EGF-like_Ca-bd_dom"/>
</dbReference>
<evidence type="ECO:0000256" key="4">
    <source>
        <dbReference type="ARBA" id="ARBA00022729"/>
    </source>
</evidence>
<dbReference type="Gene3D" id="2.60.120.290">
    <property type="entry name" value="Spermadhesin, CUB domain"/>
    <property type="match status" value="5"/>
</dbReference>
<dbReference type="InterPro" id="IPR006026">
    <property type="entry name" value="Peptidase_Metallo"/>
</dbReference>
<dbReference type="Pfam" id="PF14670">
    <property type="entry name" value="FXa_inhibition"/>
    <property type="match status" value="2"/>
</dbReference>
<dbReference type="InterPro" id="IPR001506">
    <property type="entry name" value="Peptidase_M12A"/>
</dbReference>
<evidence type="ECO:0000313" key="19">
    <source>
        <dbReference type="Proteomes" id="UP000046392"/>
    </source>
</evidence>
<evidence type="ECO:0000256" key="11">
    <source>
        <dbReference type="ARBA" id="ARBA00023180"/>
    </source>
</evidence>
<dbReference type="PIRSF" id="PIRSF001199">
    <property type="entry name" value="BMP_1/tolloid-like"/>
    <property type="match status" value="1"/>
</dbReference>
<evidence type="ECO:0000256" key="12">
    <source>
        <dbReference type="PIRSR" id="PIRSR001199-1"/>
    </source>
</evidence>
<dbReference type="InterPro" id="IPR015446">
    <property type="entry name" value="BMP_1/tolloid-like"/>
</dbReference>
<dbReference type="GO" id="GO:0005509">
    <property type="term" value="F:calcium ion binding"/>
    <property type="evidence" value="ECO:0007669"/>
    <property type="project" value="InterPro"/>
</dbReference>
<feature type="domain" description="CUB" evidence="17">
    <location>
        <begin position="671"/>
        <end position="786"/>
    </location>
</feature>
<evidence type="ECO:0000256" key="3">
    <source>
        <dbReference type="ARBA" id="ARBA00022723"/>
    </source>
</evidence>
<keyword evidence="10 15" id="KW-1015">Disulfide bond</keyword>
<dbReference type="GO" id="GO:0004222">
    <property type="term" value="F:metalloendopeptidase activity"/>
    <property type="evidence" value="ECO:0007669"/>
    <property type="project" value="UniProtKB-UniRule"/>
</dbReference>